<feature type="domain" description="Recombinase" evidence="1">
    <location>
        <begin position="1"/>
        <end position="36"/>
    </location>
</feature>
<reference evidence="2 3" key="1">
    <citation type="submission" date="2018-07" db="EMBL/GenBank/DDBJ databases">
        <title>Diversity of Mesorhizobium strains in Brazil.</title>
        <authorList>
            <person name="Helene L.C.F."/>
            <person name="Dall'Agnol R."/>
            <person name="Delamuta J.R.M."/>
            <person name="Hungria M."/>
        </authorList>
    </citation>
    <scope>NUCLEOTIDE SEQUENCE [LARGE SCALE GENOMIC DNA]</scope>
    <source>
        <strain evidence="2 3">CNPSo 3140</strain>
    </source>
</reference>
<accession>A0A330GN60</accession>
<dbReference type="GO" id="GO:0000150">
    <property type="term" value="F:DNA strand exchange activity"/>
    <property type="evidence" value="ECO:0007669"/>
    <property type="project" value="InterPro"/>
</dbReference>
<dbReference type="EMBL" id="QMBQ01000019">
    <property type="protein sequence ID" value="RAZ70790.1"/>
    <property type="molecule type" value="Genomic_DNA"/>
</dbReference>
<comment type="caution">
    <text evidence="2">The sequence shown here is derived from an EMBL/GenBank/DDBJ whole genome shotgun (WGS) entry which is preliminary data.</text>
</comment>
<organism evidence="2 3">
    <name type="scientific">Mesorhizobium atlanticum</name>
    <dbReference type="NCBI Taxonomy" id="2233532"/>
    <lineage>
        <taxon>Bacteria</taxon>
        <taxon>Pseudomonadati</taxon>
        <taxon>Pseudomonadota</taxon>
        <taxon>Alphaproteobacteria</taxon>
        <taxon>Hyphomicrobiales</taxon>
        <taxon>Phyllobacteriaceae</taxon>
        <taxon>Mesorhizobium</taxon>
    </lineage>
</organism>
<dbReference type="OrthoDB" id="4500247at2"/>
<dbReference type="Pfam" id="PF07508">
    <property type="entry name" value="Recombinase"/>
    <property type="match status" value="1"/>
</dbReference>
<dbReference type="GO" id="GO:0003677">
    <property type="term" value="F:DNA binding"/>
    <property type="evidence" value="ECO:0007669"/>
    <property type="project" value="InterPro"/>
</dbReference>
<name>A0A330GN60_9HYPH</name>
<dbReference type="InterPro" id="IPR011109">
    <property type="entry name" value="DNA_bind_recombinase_dom"/>
</dbReference>
<dbReference type="RefSeq" id="WP_112131455.1">
    <property type="nucleotide sequence ID" value="NZ_QMBQ01000019.1"/>
</dbReference>
<gene>
    <name evidence="2" type="ORF">DPM35_31910</name>
</gene>
<dbReference type="Proteomes" id="UP000251956">
    <property type="component" value="Unassembled WGS sequence"/>
</dbReference>
<protein>
    <recommendedName>
        <fullName evidence="1">Recombinase domain-containing protein</fullName>
    </recommendedName>
</protein>
<proteinExistence type="predicted"/>
<sequence>MRQITRQLSQEHIPTANGKAVWGTSTIGRLLRNEAY</sequence>
<evidence type="ECO:0000259" key="1">
    <source>
        <dbReference type="Pfam" id="PF07508"/>
    </source>
</evidence>
<evidence type="ECO:0000313" key="2">
    <source>
        <dbReference type="EMBL" id="RAZ70790.1"/>
    </source>
</evidence>
<evidence type="ECO:0000313" key="3">
    <source>
        <dbReference type="Proteomes" id="UP000251956"/>
    </source>
</evidence>
<keyword evidence="3" id="KW-1185">Reference proteome</keyword>
<dbReference type="AlphaFoldDB" id="A0A330GN60"/>